<gene>
    <name evidence="3" type="ORF">F9K92_15905</name>
</gene>
<dbReference type="AlphaFoldDB" id="A0A7V8CB48"/>
<feature type="region of interest" description="Disordered" evidence="1">
    <location>
        <begin position="470"/>
        <end position="496"/>
    </location>
</feature>
<dbReference type="RefSeq" id="WP_152154038.1">
    <property type="nucleotide sequence ID" value="NZ_WELC01000023.1"/>
</dbReference>
<reference evidence="3 4" key="1">
    <citation type="submission" date="2019-10" db="EMBL/GenBank/DDBJ databases">
        <title>Halotolerant bacteria associated to Saharan-endemic halophytes Stipa tenacissima L. and Atriplex halimus L mitigate salt stress and promote growth of tomato plants.</title>
        <authorList>
            <person name="Dif G."/>
        </authorList>
    </citation>
    <scope>NUCLEOTIDE SEQUENCE [LARGE SCALE GENOMIC DNA]</scope>
    <source>
        <strain evidence="3 4">IS26</strain>
    </source>
</reference>
<evidence type="ECO:0000256" key="1">
    <source>
        <dbReference type="SAM" id="MobiDB-lite"/>
    </source>
</evidence>
<dbReference type="InterPro" id="IPR014911">
    <property type="entry name" value="PilS_N"/>
</dbReference>
<comment type="caution">
    <text evidence="3">The sequence shown here is derived from an EMBL/GenBank/DDBJ whole genome shotgun (WGS) entry which is preliminary data.</text>
</comment>
<dbReference type="EMBL" id="WELC01000023">
    <property type="protein sequence ID" value="KAB7628928.1"/>
    <property type="molecule type" value="Genomic_DNA"/>
</dbReference>
<organism evidence="3 4">
    <name type="scientific">Stenotrophomonas rhizophila</name>
    <dbReference type="NCBI Taxonomy" id="216778"/>
    <lineage>
        <taxon>Bacteria</taxon>
        <taxon>Pseudomonadati</taxon>
        <taxon>Pseudomonadota</taxon>
        <taxon>Gammaproteobacteria</taxon>
        <taxon>Lysobacterales</taxon>
        <taxon>Lysobacteraceae</taxon>
        <taxon>Stenotrophomonas</taxon>
    </lineage>
</organism>
<protein>
    <recommendedName>
        <fullName evidence="2">Type 4 secretion system PilS N-terminal domain-containing protein</fullName>
    </recommendedName>
</protein>
<sequence>MREKGFNLFELTLCIALIVGLGAMTYKLFTPSASMAAIRVEQERAAKIVQSVTDLYVLHPSYDGLNTDTLRNTFNSNFVVQNGALHPPSSVAEMTVVQPGSAFGNNDSIDLVYLSVPSKTCVKLASAIGKSADFVHVNGFQLQRPYSRMREDLLATQCSTRNNNEILFRYTNKHTVTAAEDISACECSPTIETQTLACPGNTSGSITQRRNGTCPSSTCPKLQWSSWATMYNTCAANPTPIVPITPIPPSSQCIETTETQIGNCPATQIGYVVNTRTKECPSGQWGAWTTTLRACNNPLPISPSCAFDPITDKETSSIACPSGQGGSISRERYRNCNGSGIKEWGEWKTVNNSCAATCVTLGTCCTPRRLERPANAPCPINSYGTRTGVEQQYSRCANATETPVWSGIWDMKGSSIVGVCHTCPANSSSTMERTEPRTGACPAGTFGNQTWEATFKQTVNISYACNSSANQTDPGRSETYGNWVESGSRNHNQNCSTCPTPYNETDEQWVRVDYGCPVGYSGQNGFDKQQHRQRTISFSCPSGQTTPPSPNVGAWGGWYDTGAQRNHVNSCAASCTVDNRSYRFAWQNSSPLNGLKDCNGSNIGQRSWSNYISCSAMGPCGGTFRAAICTASGWQIVAGAGSSPYVGWASGRPAEWEALYMQGYNDAPAIGAQQGSAGVSNWITYQCL</sequence>
<feature type="compositionally biased region" description="Polar residues" evidence="1">
    <location>
        <begin position="485"/>
        <end position="496"/>
    </location>
</feature>
<proteinExistence type="predicted"/>
<evidence type="ECO:0000259" key="2">
    <source>
        <dbReference type="Pfam" id="PF08805"/>
    </source>
</evidence>
<evidence type="ECO:0000313" key="3">
    <source>
        <dbReference type="EMBL" id="KAB7628928.1"/>
    </source>
</evidence>
<feature type="domain" description="Type 4 secretion system PilS N-terminal" evidence="2">
    <location>
        <begin position="38"/>
        <end position="168"/>
    </location>
</feature>
<dbReference type="Proteomes" id="UP000449004">
    <property type="component" value="Unassembled WGS sequence"/>
</dbReference>
<accession>A0A7V8CB48</accession>
<evidence type="ECO:0000313" key="4">
    <source>
        <dbReference type="Proteomes" id="UP000449004"/>
    </source>
</evidence>
<name>A0A7V8CB48_9GAMM</name>
<dbReference type="SUPFAM" id="SSF54523">
    <property type="entry name" value="Pili subunits"/>
    <property type="match status" value="1"/>
</dbReference>
<dbReference type="Pfam" id="PF08805">
    <property type="entry name" value="PilS"/>
    <property type="match status" value="1"/>
</dbReference>
<dbReference type="Gene3D" id="3.30.1690.10">
    <property type="entry name" value="TcpA-like pilin"/>
    <property type="match status" value="1"/>
</dbReference>
<dbReference type="InterPro" id="IPR045584">
    <property type="entry name" value="Pilin-like"/>
</dbReference>